<protein>
    <recommendedName>
        <fullName evidence="7">Large ribosomal subunit protein uL2m</fullName>
    </recommendedName>
</protein>
<dbReference type="Pfam" id="PF00181">
    <property type="entry name" value="Ribosomal_L2_N"/>
    <property type="match status" value="1"/>
</dbReference>
<keyword evidence="3" id="KW-0150">Chloroplast</keyword>
<feature type="region of interest" description="Disordered" evidence="8">
    <location>
        <begin position="221"/>
        <end position="268"/>
    </location>
</feature>
<dbReference type="FunFam" id="4.10.950.10:FF:000001">
    <property type="entry name" value="50S ribosomal protein L2"/>
    <property type="match status" value="1"/>
</dbReference>
<evidence type="ECO:0000256" key="6">
    <source>
        <dbReference type="ARBA" id="ARBA00023274"/>
    </source>
</evidence>
<name>S5TRN5_ACHHY</name>
<evidence type="ECO:0000313" key="11">
    <source>
        <dbReference type="EMBL" id="AGS55467.1"/>
    </source>
</evidence>
<reference evidence="11" key="2">
    <citation type="journal article" date="2014" name="J. Eukaryot. Microbiol.">
        <title>Mitochondrial Genome Sequences and Comparative Genomics of Achlya hypogyna and Thraustotheca clavata.</title>
        <authorList>
            <person name="O'Brien M.A."/>
            <person name="Misner I."/>
            <person name="Lane C.E."/>
        </authorList>
    </citation>
    <scope>NUCLEOTIDE SEQUENCE</scope>
</reference>
<evidence type="ECO:0000256" key="3">
    <source>
        <dbReference type="ARBA" id="ARBA00022528"/>
    </source>
</evidence>
<dbReference type="NCBIfam" id="TIGR01171">
    <property type="entry name" value="rplB_bact"/>
    <property type="match status" value="1"/>
</dbReference>
<dbReference type="PIRSF" id="PIRSF002158">
    <property type="entry name" value="Ribosomal_L2"/>
    <property type="match status" value="1"/>
</dbReference>
<dbReference type="Gene3D" id="4.10.950.10">
    <property type="entry name" value="Ribosomal protein L2, domain 3"/>
    <property type="match status" value="1"/>
</dbReference>
<evidence type="ECO:0000259" key="10">
    <source>
        <dbReference type="SMART" id="SM01383"/>
    </source>
</evidence>
<dbReference type="Pfam" id="PF03947">
    <property type="entry name" value="Ribosomal_L2_C"/>
    <property type="match status" value="1"/>
</dbReference>
<dbReference type="InterPro" id="IPR022666">
    <property type="entry name" value="Ribosomal_uL2_RNA-bd_dom"/>
</dbReference>
<proteinExistence type="inferred from homology"/>
<dbReference type="GeneID" id="16833636"/>
<dbReference type="InterPro" id="IPR005880">
    <property type="entry name" value="Ribosomal_uL2_bac/org-type"/>
</dbReference>
<dbReference type="InterPro" id="IPR008991">
    <property type="entry name" value="Translation_prot_SH3-like_sf"/>
</dbReference>
<organism evidence="11">
    <name type="scientific">Achlya hypogyna</name>
    <name type="common">Oomycete</name>
    <name type="synonym">Protoachlya hypogyna</name>
    <dbReference type="NCBI Taxonomy" id="1202772"/>
    <lineage>
        <taxon>Eukaryota</taxon>
        <taxon>Sar</taxon>
        <taxon>Stramenopiles</taxon>
        <taxon>Oomycota</taxon>
        <taxon>Saprolegniomycetes</taxon>
        <taxon>Saprolegniales</taxon>
        <taxon>Achlyaceae</taxon>
        <taxon>Achlya</taxon>
    </lineage>
</organism>
<dbReference type="SMART" id="SM01383">
    <property type="entry name" value="Ribosomal_L2"/>
    <property type="match status" value="1"/>
</dbReference>
<dbReference type="PROSITE" id="PS00467">
    <property type="entry name" value="RIBOSOMAL_L2"/>
    <property type="match status" value="1"/>
</dbReference>
<dbReference type="GO" id="GO:0002181">
    <property type="term" value="P:cytoplasmic translation"/>
    <property type="evidence" value="ECO:0007669"/>
    <property type="project" value="TreeGrafter"/>
</dbReference>
<dbReference type="GO" id="GO:0009507">
    <property type="term" value="C:chloroplast"/>
    <property type="evidence" value="ECO:0007669"/>
    <property type="project" value="UniProtKB-SubCell"/>
</dbReference>
<dbReference type="InterPro" id="IPR002171">
    <property type="entry name" value="Ribosomal_uL2"/>
</dbReference>
<evidence type="ECO:0000256" key="8">
    <source>
        <dbReference type="SAM" id="MobiDB-lite"/>
    </source>
</evidence>
<dbReference type="InterPro" id="IPR022669">
    <property type="entry name" value="Ribosomal_uL2_C"/>
</dbReference>
<comment type="subcellular location">
    <subcellularLocation>
        <location evidence="1">Plastid</location>
        <location evidence="1">Chloroplast</location>
    </subcellularLocation>
</comment>
<feature type="domain" description="Large ribosomal subunit protein uL2 RNA-binding" evidence="10">
    <location>
        <begin position="41"/>
        <end position="116"/>
    </location>
</feature>
<keyword evidence="6" id="KW-0687">Ribonucleoprotein</keyword>
<evidence type="ECO:0000256" key="5">
    <source>
        <dbReference type="ARBA" id="ARBA00022980"/>
    </source>
</evidence>
<dbReference type="SUPFAM" id="SSF50104">
    <property type="entry name" value="Translation proteins SH3-like domain"/>
    <property type="match status" value="1"/>
</dbReference>
<keyword evidence="5 11" id="KW-0689">Ribosomal protein</keyword>
<sequence length="279" mass="31115">MIQKIIKPITSSQRQTVLFINNLTQKLPIKKLIKGFQRSNGRNNQGKITVRHRGGGHKRLYRHIQFNRINTEGVVQAICYDPNRSANIANIYNAQKNSNFYILAPEGLKINDKIQSGPTSELKIGNALPLLNIPIGSTIHNISLNPFSKGKLIRSAGTSAQLLQKLSNNYAKIRLNSGELRLILLTCYATLGIVSNINHKKIKLGKAGRARWLNRRPHVRGVAMNPVDHPHGGGEGKTSGGRPSVSPQGRITKGKPTRSKKKSNQFILEFRKKKNVKKY</sequence>
<comment type="similarity">
    <text evidence="2">Belongs to the universal ribosomal protein uL2 family.</text>
</comment>
<feature type="domain" description="Large ribosomal subunit protein uL2 C-terminal" evidence="9">
    <location>
        <begin position="122"/>
        <end position="251"/>
    </location>
</feature>
<dbReference type="GO" id="GO:0003735">
    <property type="term" value="F:structural constituent of ribosome"/>
    <property type="evidence" value="ECO:0007669"/>
    <property type="project" value="InterPro"/>
</dbReference>
<dbReference type="GO" id="GO:0016740">
    <property type="term" value="F:transferase activity"/>
    <property type="evidence" value="ECO:0007669"/>
    <property type="project" value="InterPro"/>
</dbReference>
<evidence type="ECO:0000256" key="2">
    <source>
        <dbReference type="ARBA" id="ARBA00005636"/>
    </source>
</evidence>
<dbReference type="SUPFAM" id="SSF50249">
    <property type="entry name" value="Nucleic acid-binding proteins"/>
    <property type="match status" value="1"/>
</dbReference>
<dbReference type="FunFam" id="2.30.30.30:FF:000001">
    <property type="entry name" value="50S ribosomal protein L2"/>
    <property type="match status" value="1"/>
</dbReference>
<dbReference type="PANTHER" id="PTHR13691">
    <property type="entry name" value="RIBOSOMAL PROTEIN L2"/>
    <property type="match status" value="1"/>
</dbReference>
<keyword evidence="4" id="KW-0934">Plastid</keyword>
<dbReference type="Gene3D" id="2.40.50.140">
    <property type="entry name" value="Nucleic acid-binding proteins"/>
    <property type="match status" value="1"/>
</dbReference>
<keyword evidence="11" id="KW-0496">Mitochondrion</keyword>
<feature type="compositionally biased region" description="Basic residues" evidence="8">
    <location>
        <begin position="252"/>
        <end position="263"/>
    </location>
</feature>
<dbReference type="InterPro" id="IPR012340">
    <property type="entry name" value="NA-bd_OB-fold"/>
</dbReference>
<dbReference type="Gene3D" id="2.30.30.30">
    <property type="match status" value="1"/>
</dbReference>
<dbReference type="RefSeq" id="YP_008475360.1">
    <property type="nucleotide sequence ID" value="NC_022178.1"/>
</dbReference>
<dbReference type="InterPro" id="IPR014722">
    <property type="entry name" value="Rib_uL2_dom2"/>
</dbReference>
<evidence type="ECO:0000256" key="4">
    <source>
        <dbReference type="ARBA" id="ARBA00022640"/>
    </source>
</evidence>
<evidence type="ECO:0000256" key="1">
    <source>
        <dbReference type="ARBA" id="ARBA00004229"/>
    </source>
</evidence>
<accession>S5TRN5</accession>
<dbReference type="AlphaFoldDB" id="S5TRN5"/>
<dbReference type="GO" id="GO:0015934">
    <property type="term" value="C:large ribosomal subunit"/>
    <property type="evidence" value="ECO:0007669"/>
    <property type="project" value="InterPro"/>
</dbReference>
<dbReference type="SMART" id="SM01382">
    <property type="entry name" value="Ribosomal_L2_C"/>
    <property type="match status" value="1"/>
</dbReference>
<dbReference type="InterPro" id="IPR022671">
    <property type="entry name" value="Ribosomal_uL2_CS"/>
</dbReference>
<evidence type="ECO:0000256" key="7">
    <source>
        <dbReference type="ARBA" id="ARBA00069872"/>
    </source>
</evidence>
<dbReference type="EMBL" id="KF226724">
    <property type="protein sequence ID" value="AGS55467.1"/>
    <property type="molecule type" value="Genomic_DNA"/>
</dbReference>
<geneLocation type="mitochondrion" evidence="11"/>
<evidence type="ECO:0000259" key="9">
    <source>
        <dbReference type="SMART" id="SM01382"/>
    </source>
</evidence>
<dbReference type="InterPro" id="IPR014726">
    <property type="entry name" value="Ribosomal_uL2_dom3"/>
</dbReference>
<dbReference type="GO" id="GO:0003723">
    <property type="term" value="F:RNA binding"/>
    <property type="evidence" value="ECO:0007669"/>
    <property type="project" value="InterPro"/>
</dbReference>
<reference evidence="11" key="1">
    <citation type="submission" date="2013-06" db="EMBL/GenBank/DDBJ databases">
        <authorList>
            <person name="O'Brian M.A."/>
            <person name="Misner I."/>
            <person name="Lane C.E."/>
        </authorList>
    </citation>
    <scope>NUCLEOTIDE SEQUENCE</scope>
</reference>
<dbReference type="PANTHER" id="PTHR13691:SF5">
    <property type="entry name" value="LARGE RIBOSOMAL SUBUNIT PROTEIN UL2M"/>
    <property type="match status" value="1"/>
</dbReference>